<evidence type="ECO:0000313" key="2">
    <source>
        <dbReference type="EMBL" id="OIJ26447.1"/>
    </source>
</evidence>
<accession>A0A1J4N674</accession>
<evidence type="ECO:0008006" key="4">
    <source>
        <dbReference type="Google" id="ProtNLM"/>
    </source>
</evidence>
<keyword evidence="1" id="KW-0732">Signal</keyword>
<feature type="chain" id="PRO_5009630574" description="Fibronectin type-III domain-containing protein" evidence="1">
    <location>
        <begin position="19"/>
        <end position="256"/>
    </location>
</feature>
<dbReference type="Proteomes" id="UP000033772">
    <property type="component" value="Unassembled WGS sequence"/>
</dbReference>
<comment type="caution">
    <text evidence="2">The sequence shown here is derived from an EMBL/GenBank/DDBJ whole genome shotgun (WGS) entry which is preliminary data.</text>
</comment>
<evidence type="ECO:0000313" key="3">
    <source>
        <dbReference type="Proteomes" id="UP000033772"/>
    </source>
</evidence>
<dbReference type="STRING" id="1844.UG56_012050"/>
<proteinExistence type="predicted"/>
<dbReference type="EMBL" id="JZDQ02000015">
    <property type="protein sequence ID" value="OIJ26447.1"/>
    <property type="molecule type" value="Genomic_DNA"/>
</dbReference>
<dbReference type="RefSeq" id="WP_045548270.1">
    <property type="nucleotide sequence ID" value="NZ_JZDQ02000015.1"/>
</dbReference>
<keyword evidence="3" id="KW-1185">Reference proteome</keyword>
<organism evidence="2 3">
    <name type="scientific">Nocardioides luteus</name>
    <dbReference type="NCBI Taxonomy" id="1844"/>
    <lineage>
        <taxon>Bacteria</taxon>
        <taxon>Bacillati</taxon>
        <taxon>Actinomycetota</taxon>
        <taxon>Actinomycetes</taxon>
        <taxon>Propionibacteriales</taxon>
        <taxon>Nocardioidaceae</taxon>
        <taxon>Nocardioides</taxon>
    </lineage>
</organism>
<evidence type="ECO:0000256" key="1">
    <source>
        <dbReference type="SAM" id="SignalP"/>
    </source>
</evidence>
<feature type="signal peptide" evidence="1">
    <location>
        <begin position="1"/>
        <end position="18"/>
    </location>
</feature>
<reference evidence="2" key="1">
    <citation type="submission" date="2016-10" db="EMBL/GenBank/DDBJ databases">
        <title>Draft Genome Sequence of Nocardioides luteus Strain BAFB, an Alkane-Degrading Bacterium Isolated from JP-7 Polluted Soil.</title>
        <authorList>
            <person name="Brown L."/>
            <person name="Ruiz O.N."/>
            <person name="Gunasekera T."/>
        </authorList>
    </citation>
    <scope>NUCLEOTIDE SEQUENCE [LARGE SCALE GENOMIC DNA]</scope>
    <source>
        <strain evidence="2">BAFB</strain>
    </source>
</reference>
<dbReference type="AlphaFoldDB" id="A0A1J4N674"/>
<protein>
    <recommendedName>
        <fullName evidence="4">Fibronectin type-III domain-containing protein</fullName>
    </recommendedName>
</protein>
<gene>
    <name evidence="2" type="ORF">UG56_012050</name>
</gene>
<name>A0A1J4N674_9ACTN</name>
<sequence>MITGLLGAGLLAAQPAQANTAPRITKAVVTTWLPAKTTGIIQWNPAFTYAASDDAGIAGYQVQVKVAPRSSSPTEVAKMSAASYVWRADGSSTWLYPSRTSVTTTLESGGVGCFRVRAKDAAGLTSAWSGWHCSHAPMLAGETFSWCCQPNLVSKLNLDGSSDGPDVVYVSTRYGKQRSNGAYCAKGARLRVRTGPHQGRMTVLLGSTKIGTVNAWSSTVGWKWASVRGTTTACGRLWLVPLTAAPVQMTRNYILY</sequence>
<dbReference type="OrthoDB" id="262125at2"/>